<name>A0A6P1D7Q4_9NOCA</name>
<evidence type="ECO:0000313" key="4">
    <source>
        <dbReference type="Proteomes" id="UP000470876"/>
    </source>
</evidence>
<evidence type="ECO:0000313" key="2">
    <source>
        <dbReference type="EMBL" id="NEW56141.1"/>
    </source>
</evidence>
<evidence type="ECO:0000313" key="1">
    <source>
        <dbReference type="EMBL" id="NEW45639.1"/>
    </source>
</evidence>
<proteinExistence type="predicted"/>
<dbReference type="AlphaFoldDB" id="A0A6P1D7Q4"/>
<reference evidence="3 4" key="1">
    <citation type="submission" date="2020-01" db="EMBL/GenBank/DDBJ databases">
        <title>Genetics and antimicrobial susceptibilities of Nocardia species isolated from the soil; a comparison with species isolated from humans.</title>
        <authorList>
            <person name="Carrasco G."/>
            <person name="Monzon S."/>
            <person name="Sansegundo M."/>
            <person name="Garcia E."/>
            <person name="Garrido N."/>
            <person name="Medina M.J."/>
            <person name="Villalon P."/>
            <person name="Ramirez-Arocha A.C."/>
            <person name="Jimenez P."/>
            <person name="Cuesta I."/>
            <person name="Valdezate S."/>
        </authorList>
    </citation>
    <scope>NUCLEOTIDE SEQUENCE [LARGE SCALE GENOMIC DNA]</scope>
    <source>
        <strain evidence="1 3">CNM20110639</strain>
        <strain evidence="2 4">CNM20110649</strain>
    </source>
</reference>
<keyword evidence="4" id="KW-1185">Reference proteome</keyword>
<dbReference type="Proteomes" id="UP000468928">
    <property type="component" value="Unassembled WGS sequence"/>
</dbReference>
<evidence type="ECO:0000313" key="3">
    <source>
        <dbReference type="Proteomes" id="UP000468928"/>
    </source>
</evidence>
<dbReference type="EMBL" id="JAAGUX010000014">
    <property type="protein sequence ID" value="NEW56141.1"/>
    <property type="molecule type" value="Genomic_DNA"/>
</dbReference>
<dbReference type="Proteomes" id="UP000470876">
    <property type="component" value="Unassembled WGS sequence"/>
</dbReference>
<protein>
    <submittedName>
        <fullName evidence="1">Uncharacterized protein</fullName>
    </submittedName>
</protein>
<sequence length="168" mass="18150">MVSEAKLRSALAVLADDADSTVDHYSAACALESFGVAIRVHADDVDCLDRGYESLLATAAEIAGGAVTITNVRLVEDDDDVEESRLERLEFERNGTLVSIVAEHYADGYYDHTAACEAIAATADDDDPRSWRIVDFERAPNRGYDSIIALATPEQAQALGEHLGFTLT</sequence>
<organism evidence="1 3">
    <name type="scientific">Nocardia cyriacigeorgica</name>
    <dbReference type="NCBI Taxonomy" id="135487"/>
    <lineage>
        <taxon>Bacteria</taxon>
        <taxon>Bacillati</taxon>
        <taxon>Actinomycetota</taxon>
        <taxon>Actinomycetes</taxon>
        <taxon>Mycobacteriales</taxon>
        <taxon>Nocardiaceae</taxon>
        <taxon>Nocardia</taxon>
    </lineage>
</organism>
<comment type="caution">
    <text evidence="1">The sequence shown here is derived from an EMBL/GenBank/DDBJ whole genome shotgun (WGS) entry which is preliminary data.</text>
</comment>
<gene>
    <name evidence="1" type="ORF">GV789_14440</name>
    <name evidence="2" type="ORF">GV794_10820</name>
</gene>
<dbReference type="EMBL" id="JAAGUZ010000034">
    <property type="protein sequence ID" value="NEW45639.1"/>
    <property type="molecule type" value="Genomic_DNA"/>
</dbReference>
<accession>A0A6P1D7Q4</accession>